<evidence type="ECO:0000256" key="10">
    <source>
        <dbReference type="RuleBase" id="RU000688"/>
    </source>
</evidence>
<organism evidence="13 14">
    <name type="scientific">Staurois parvus</name>
    <dbReference type="NCBI Taxonomy" id="386267"/>
    <lineage>
        <taxon>Eukaryota</taxon>
        <taxon>Metazoa</taxon>
        <taxon>Chordata</taxon>
        <taxon>Craniata</taxon>
        <taxon>Vertebrata</taxon>
        <taxon>Euteleostomi</taxon>
        <taxon>Amphibia</taxon>
        <taxon>Batrachia</taxon>
        <taxon>Anura</taxon>
        <taxon>Neobatrachia</taxon>
        <taxon>Ranoidea</taxon>
        <taxon>Ranidae</taxon>
        <taxon>Staurois</taxon>
    </lineage>
</organism>
<evidence type="ECO:0000313" key="14">
    <source>
        <dbReference type="Proteomes" id="UP001162483"/>
    </source>
</evidence>
<keyword evidence="3 10" id="KW-0812">Transmembrane</keyword>
<gene>
    <name evidence="13" type="ORF">SPARVUS_LOCUS9344830</name>
</gene>
<sequence length="289" mass="32139">LLFVVFLFIYIITVIGNLSIISAYRFNSGLHTPMYFFLANFSFLEICYISTTVPKLLSSLLLGIKSISFLGCVAQMFCFLLLGGTECYMLAAMAYDRYNAICHPLVYGVIMNKRTCLGLIAVSWISGAINSLIHTVLTFTLSFCGAKTINHFFCDIPPLLDLACSATEINEIVLLVACGCVIVSAFLLTVASYVRIISAILNIKSTSGRKKAFSTCASHLIVVTMFYGSAIFMYFRPKSSYSMNKDRLIAALYAFIAPLLNPFIYSLRNSDVKVAVKKILCRIFIVQRY</sequence>
<dbReference type="Gene3D" id="1.20.1070.10">
    <property type="entry name" value="Rhodopsin 7-helix transmembrane proteins"/>
    <property type="match status" value="1"/>
</dbReference>
<dbReference type="PANTHER" id="PTHR26452">
    <property type="entry name" value="OLFACTORY RECEPTOR"/>
    <property type="match status" value="1"/>
</dbReference>
<keyword evidence="4 11" id="KW-0552">Olfaction</keyword>
<evidence type="ECO:0000256" key="5">
    <source>
        <dbReference type="ARBA" id="ARBA00022989"/>
    </source>
</evidence>
<comment type="subcellular location">
    <subcellularLocation>
        <location evidence="1 11">Cell membrane</location>
        <topology evidence="1 11">Multi-pass membrane protein</topology>
    </subcellularLocation>
</comment>
<keyword evidence="14" id="KW-1185">Reference proteome</keyword>
<proteinExistence type="inferred from homology"/>
<reference evidence="13" key="1">
    <citation type="submission" date="2023-05" db="EMBL/GenBank/DDBJ databases">
        <authorList>
            <person name="Stuckert A."/>
        </authorList>
    </citation>
    <scope>NUCLEOTIDE SEQUENCE</scope>
</reference>
<dbReference type="Pfam" id="PF13853">
    <property type="entry name" value="7tm_4"/>
    <property type="match status" value="1"/>
</dbReference>
<feature type="domain" description="G-protein coupled receptors family 1 profile" evidence="12">
    <location>
        <begin position="16"/>
        <end position="265"/>
    </location>
</feature>
<evidence type="ECO:0000259" key="12">
    <source>
        <dbReference type="PROSITE" id="PS50262"/>
    </source>
</evidence>
<evidence type="ECO:0000256" key="7">
    <source>
        <dbReference type="ARBA" id="ARBA00023136"/>
    </source>
</evidence>
<dbReference type="EMBL" id="CATNWA010015214">
    <property type="protein sequence ID" value="CAI9580747.1"/>
    <property type="molecule type" value="Genomic_DNA"/>
</dbReference>
<dbReference type="Proteomes" id="UP001162483">
    <property type="component" value="Unassembled WGS sequence"/>
</dbReference>
<feature type="transmembrane region" description="Helical" evidence="11">
    <location>
        <begin position="116"/>
        <end position="133"/>
    </location>
</feature>
<keyword evidence="9 10" id="KW-0807">Transducer</keyword>
<feature type="transmembrane region" description="Helical" evidence="11">
    <location>
        <begin position="215"/>
        <end position="235"/>
    </location>
</feature>
<dbReference type="InterPro" id="IPR017452">
    <property type="entry name" value="GPCR_Rhodpsn_7TM"/>
</dbReference>
<feature type="transmembrane region" description="Helical" evidence="11">
    <location>
        <begin position="6"/>
        <end position="27"/>
    </location>
</feature>
<evidence type="ECO:0000256" key="11">
    <source>
        <dbReference type="RuleBase" id="RU363047"/>
    </source>
</evidence>
<feature type="transmembrane region" description="Helical" evidence="11">
    <location>
        <begin position="247"/>
        <end position="267"/>
    </location>
</feature>
<protein>
    <recommendedName>
        <fullName evidence="11">Olfactory receptor</fullName>
    </recommendedName>
</protein>
<keyword evidence="6 10" id="KW-0297">G-protein coupled receptor</keyword>
<dbReference type="InterPro" id="IPR000725">
    <property type="entry name" value="Olfact_rcpt"/>
</dbReference>
<evidence type="ECO:0000256" key="4">
    <source>
        <dbReference type="ARBA" id="ARBA00022725"/>
    </source>
</evidence>
<comment type="caution">
    <text evidence="13">The sequence shown here is derived from an EMBL/GenBank/DDBJ whole genome shotgun (WGS) entry which is preliminary data.</text>
</comment>
<keyword evidence="7 11" id="KW-0472">Membrane</keyword>
<dbReference type="PROSITE" id="PS50262">
    <property type="entry name" value="G_PROTEIN_RECEP_F1_2"/>
    <property type="match status" value="1"/>
</dbReference>
<dbReference type="PRINTS" id="PR00237">
    <property type="entry name" value="GPCRRHODOPSN"/>
</dbReference>
<comment type="similarity">
    <text evidence="10">Belongs to the G-protein coupled receptor 1 family.</text>
</comment>
<evidence type="ECO:0000256" key="9">
    <source>
        <dbReference type="ARBA" id="ARBA00023224"/>
    </source>
</evidence>
<evidence type="ECO:0000256" key="6">
    <source>
        <dbReference type="ARBA" id="ARBA00023040"/>
    </source>
</evidence>
<dbReference type="PRINTS" id="PR00245">
    <property type="entry name" value="OLFACTORYR"/>
</dbReference>
<evidence type="ECO:0000256" key="8">
    <source>
        <dbReference type="ARBA" id="ARBA00023170"/>
    </source>
</evidence>
<dbReference type="InterPro" id="IPR000276">
    <property type="entry name" value="GPCR_Rhodpsn"/>
</dbReference>
<accession>A0ABN9EB94</accession>
<dbReference type="PROSITE" id="PS00237">
    <property type="entry name" value="G_PROTEIN_RECEP_F1_1"/>
    <property type="match status" value="1"/>
</dbReference>
<dbReference type="SUPFAM" id="SSF81321">
    <property type="entry name" value="Family A G protein-coupled receptor-like"/>
    <property type="match status" value="1"/>
</dbReference>
<feature type="transmembrane region" description="Helical" evidence="11">
    <location>
        <begin position="34"/>
        <end position="53"/>
    </location>
</feature>
<dbReference type="InterPro" id="IPR050516">
    <property type="entry name" value="Olfactory_GPCR"/>
</dbReference>
<keyword evidence="8 10" id="KW-0675">Receptor</keyword>
<evidence type="ECO:0000313" key="13">
    <source>
        <dbReference type="EMBL" id="CAI9580747.1"/>
    </source>
</evidence>
<feature type="transmembrane region" description="Helical" evidence="11">
    <location>
        <begin position="172"/>
        <end position="194"/>
    </location>
</feature>
<name>A0ABN9EB94_9NEOB</name>
<evidence type="ECO:0000256" key="3">
    <source>
        <dbReference type="ARBA" id="ARBA00022692"/>
    </source>
</evidence>
<feature type="non-terminal residue" evidence="13">
    <location>
        <position position="1"/>
    </location>
</feature>
<keyword evidence="2 11" id="KW-1003">Cell membrane</keyword>
<evidence type="ECO:0000256" key="2">
    <source>
        <dbReference type="ARBA" id="ARBA00022475"/>
    </source>
</evidence>
<evidence type="ECO:0000256" key="1">
    <source>
        <dbReference type="ARBA" id="ARBA00004651"/>
    </source>
</evidence>
<dbReference type="CDD" id="cd13954">
    <property type="entry name" value="7tmA_OR"/>
    <property type="match status" value="1"/>
</dbReference>
<keyword evidence="5 11" id="KW-1133">Transmembrane helix</keyword>
<keyword evidence="11" id="KW-0716">Sensory transduction</keyword>
<feature type="transmembrane region" description="Helical" evidence="11">
    <location>
        <begin position="73"/>
        <end position="95"/>
    </location>
</feature>